<organism evidence="9 10">
    <name type="scientific">Exobacillus caeni</name>
    <dbReference type="NCBI Taxonomy" id="2574798"/>
    <lineage>
        <taxon>Bacteria</taxon>
        <taxon>Bacillati</taxon>
        <taxon>Bacillota</taxon>
        <taxon>Bacilli</taxon>
        <taxon>Bacillales</taxon>
        <taxon>Guptibacillaceae</taxon>
        <taxon>Exobacillus</taxon>
    </lineage>
</organism>
<evidence type="ECO:0000256" key="7">
    <source>
        <dbReference type="SAM" id="Phobius"/>
    </source>
</evidence>
<dbReference type="GO" id="GO:0005886">
    <property type="term" value="C:plasma membrane"/>
    <property type="evidence" value="ECO:0007669"/>
    <property type="project" value="TreeGrafter"/>
</dbReference>
<dbReference type="InterPro" id="IPR004680">
    <property type="entry name" value="Cit_transptr-like_dom"/>
</dbReference>
<dbReference type="Proteomes" id="UP000308230">
    <property type="component" value="Unassembled WGS sequence"/>
</dbReference>
<protein>
    <submittedName>
        <fullName evidence="9">SLC13 family permease</fullName>
    </submittedName>
</protein>
<keyword evidence="3 7" id="KW-0812">Transmembrane</keyword>
<keyword evidence="10" id="KW-1185">Reference proteome</keyword>
<dbReference type="Pfam" id="PF03600">
    <property type="entry name" value="CitMHS"/>
    <property type="match status" value="1"/>
</dbReference>
<dbReference type="PANTHER" id="PTHR43652:SF2">
    <property type="entry name" value="BASIC AMINO ACID ANTIPORTER YFCC-RELATED"/>
    <property type="match status" value="1"/>
</dbReference>
<evidence type="ECO:0000256" key="6">
    <source>
        <dbReference type="ARBA" id="ARBA00023136"/>
    </source>
</evidence>
<feature type="domain" description="RCK C-terminal" evidence="8">
    <location>
        <begin position="284"/>
        <end position="370"/>
    </location>
</feature>
<keyword evidence="6 7" id="KW-0472">Membrane</keyword>
<dbReference type="InterPro" id="IPR051679">
    <property type="entry name" value="DASS-Related_Transporters"/>
</dbReference>
<accession>A0A5R9F2D9</accession>
<evidence type="ECO:0000256" key="2">
    <source>
        <dbReference type="ARBA" id="ARBA00022448"/>
    </source>
</evidence>
<gene>
    <name evidence="9" type="ORF">FCL54_08115</name>
</gene>
<feature type="transmembrane region" description="Helical" evidence="7">
    <location>
        <begin position="514"/>
        <end position="532"/>
    </location>
</feature>
<dbReference type="PROSITE" id="PS01271">
    <property type="entry name" value="NA_SULFATE"/>
    <property type="match status" value="1"/>
</dbReference>
<evidence type="ECO:0000256" key="3">
    <source>
        <dbReference type="ARBA" id="ARBA00022692"/>
    </source>
</evidence>
<comment type="subcellular location">
    <subcellularLocation>
        <location evidence="1">Membrane</location>
        <topology evidence="1">Multi-pass membrane protein</topology>
    </subcellularLocation>
</comment>
<feature type="transmembrane region" description="Helical" evidence="7">
    <location>
        <begin position="127"/>
        <end position="151"/>
    </location>
</feature>
<evidence type="ECO:0000259" key="8">
    <source>
        <dbReference type="PROSITE" id="PS51202"/>
    </source>
</evidence>
<comment type="caution">
    <text evidence="9">The sequence shown here is derived from an EMBL/GenBank/DDBJ whole genome shotgun (WGS) entry which is preliminary data.</text>
</comment>
<evidence type="ECO:0000313" key="10">
    <source>
        <dbReference type="Proteomes" id="UP000308230"/>
    </source>
</evidence>
<evidence type="ECO:0000256" key="5">
    <source>
        <dbReference type="ARBA" id="ARBA00022989"/>
    </source>
</evidence>
<feature type="transmembrane region" description="Helical" evidence="7">
    <location>
        <begin position="552"/>
        <end position="572"/>
    </location>
</feature>
<feature type="transmembrane region" description="Helical" evidence="7">
    <location>
        <begin position="163"/>
        <end position="182"/>
    </location>
</feature>
<sequence>MFTFLIKEWLLPEVTMFLTLAAITVFGILTPEEALAGFSNPGVHTVGLLFIIGSAVQQTNIFHRIFDKILGTGESYKHTITRLMGSVMFFSAFMNNTPIVVILISVIKKWAVSRSLSPSKFLIPLSYAAILGGSITLIGTSTNLIVHGLLLDKGLPGFKLLDFVVFGLPLSVAGLIYMLIYGHHRLPNRKMLSDSLKEQEKDYLFEFTVPKSSTLVGKSVSTGGLRHLQDLFLIQIIRNKQTISPASNMDIMKENDKLIFSGNIDSAISIAKKFGLVLEIGSYENLSLYQRDNINLVEAVISGSSSLQDKKVKESNFRRRFNAAIVAIRRNNKNIVSGIGNLRLKPGDTLLLLTGKGFMQGDYSEDFYVVNSITLKQDLPPFKSRIAIYVLVGFILTASFEIFPVSLSAMIGAGIILATNTIKISEAYKALKWNVLILMAISIGIGAAVEKTGLALLISHILVNFNTGILLIAFLFYAITSGLTEIMNNIAAAALMFPVGYSIALQLGYDPKMFAMITAIAASCSFITPIGYQTNLLVYGPGGYRFSDYIKVGTPLSFITMVITVITAILIWS</sequence>
<feature type="transmembrane region" description="Helical" evidence="7">
    <location>
        <begin position="461"/>
        <end position="480"/>
    </location>
</feature>
<name>A0A5R9F2D9_9BACL</name>
<evidence type="ECO:0000313" key="9">
    <source>
        <dbReference type="EMBL" id="TLS37777.1"/>
    </source>
</evidence>
<dbReference type="Gene3D" id="3.30.70.1450">
    <property type="entry name" value="Regulator of K+ conductance, C-terminal domain"/>
    <property type="match status" value="2"/>
</dbReference>
<dbReference type="SUPFAM" id="SSF116726">
    <property type="entry name" value="TrkA C-terminal domain-like"/>
    <property type="match status" value="2"/>
</dbReference>
<keyword evidence="4" id="KW-0677">Repeat</keyword>
<dbReference type="GO" id="GO:0006813">
    <property type="term" value="P:potassium ion transport"/>
    <property type="evidence" value="ECO:0007669"/>
    <property type="project" value="InterPro"/>
</dbReference>
<dbReference type="InterPro" id="IPR006037">
    <property type="entry name" value="RCK_C"/>
</dbReference>
<dbReference type="AlphaFoldDB" id="A0A5R9F2D9"/>
<dbReference type="RefSeq" id="WP_138125185.1">
    <property type="nucleotide sequence ID" value="NZ_SWLG01000005.1"/>
</dbReference>
<feature type="transmembrane region" description="Helical" evidence="7">
    <location>
        <begin position="9"/>
        <end position="29"/>
    </location>
</feature>
<feature type="transmembrane region" description="Helical" evidence="7">
    <location>
        <begin position="386"/>
        <end position="418"/>
    </location>
</feature>
<dbReference type="GO" id="GO:0008324">
    <property type="term" value="F:monoatomic cation transmembrane transporter activity"/>
    <property type="evidence" value="ECO:0007669"/>
    <property type="project" value="InterPro"/>
</dbReference>
<dbReference type="EMBL" id="SWLG01000005">
    <property type="protein sequence ID" value="TLS37777.1"/>
    <property type="molecule type" value="Genomic_DNA"/>
</dbReference>
<keyword evidence="2" id="KW-0813">Transport</keyword>
<evidence type="ECO:0000256" key="4">
    <source>
        <dbReference type="ARBA" id="ARBA00022737"/>
    </source>
</evidence>
<evidence type="ECO:0000256" key="1">
    <source>
        <dbReference type="ARBA" id="ARBA00004141"/>
    </source>
</evidence>
<proteinExistence type="predicted"/>
<dbReference type="Pfam" id="PF02080">
    <property type="entry name" value="TrkA_C"/>
    <property type="match status" value="2"/>
</dbReference>
<dbReference type="InterPro" id="IPR031312">
    <property type="entry name" value="Na/sul_symport_CS"/>
</dbReference>
<feature type="transmembrane region" description="Helical" evidence="7">
    <location>
        <begin position="486"/>
        <end position="507"/>
    </location>
</feature>
<keyword evidence="5 7" id="KW-1133">Transmembrane helix</keyword>
<feature type="transmembrane region" description="Helical" evidence="7">
    <location>
        <begin position="83"/>
        <end position="107"/>
    </location>
</feature>
<feature type="transmembrane region" description="Helical" evidence="7">
    <location>
        <begin position="430"/>
        <end position="449"/>
    </location>
</feature>
<dbReference type="InterPro" id="IPR036721">
    <property type="entry name" value="RCK_C_sf"/>
</dbReference>
<dbReference type="PANTHER" id="PTHR43652">
    <property type="entry name" value="BASIC AMINO ACID ANTIPORTER YFCC-RELATED"/>
    <property type="match status" value="1"/>
</dbReference>
<feature type="domain" description="RCK C-terminal" evidence="8">
    <location>
        <begin position="191"/>
        <end position="277"/>
    </location>
</feature>
<dbReference type="PROSITE" id="PS51202">
    <property type="entry name" value="RCK_C"/>
    <property type="match status" value="2"/>
</dbReference>
<dbReference type="OrthoDB" id="9765532at2"/>
<reference evidence="9 10" key="1">
    <citation type="submission" date="2019-04" db="EMBL/GenBank/DDBJ databases">
        <title>Bacillus caeni sp. nov., a bacterium isolated from mangrove sediment.</title>
        <authorList>
            <person name="Huang H."/>
            <person name="Mo K."/>
            <person name="Hu Y."/>
        </authorList>
    </citation>
    <scope>NUCLEOTIDE SEQUENCE [LARGE SCALE GENOMIC DNA]</scope>
    <source>
        <strain evidence="9 10">HB172195</strain>
    </source>
</reference>